<proteinExistence type="predicted"/>
<dbReference type="Proteomes" id="UP000479000">
    <property type="component" value="Unassembled WGS sequence"/>
</dbReference>
<evidence type="ECO:0000313" key="1">
    <source>
        <dbReference type="EMBL" id="CAB0017538.1"/>
    </source>
</evidence>
<organism evidence="1 2">
    <name type="scientific">Nesidiocoris tenuis</name>
    <dbReference type="NCBI Taxonomy" id="355587"/>
    <lineage>
        <taxon>Eukaryota</taxon>
        <taxon>Metazoa</taxon>
        <taxon>Ecdysozoa</taxon>
        <taxon>Arthropoda</taxon>
        <taxon>Hexapoda</taxon>
        <taxon>Insecta</taxon>
        <taxon>Pterygota</taxon>
        <taxon>Neoptera</taxon>
        <taxon>Paraneoptera</taxon>
        <taxon>Hemiptera</taxon>
        <taxon>Heteroptera</taxon>
        <taxon>Panheteroptera</taxon>
        <taxon>Cimicomorpha</taxon>
        <taxon>Miridae</taxon>
        <taxon>Dicyphina</taxon>
        <taxon>Nesidiocoris</taxon>
    </lineage>
</organism>
<accession>A0A6H5HMS9</accession>
<reference evidence="1 2" key="1">
    <citation type="submission" date="2020-02" db="EMBL/GenBank/DDBJ databases">
        <authorList>
            <person name="Ferguson B K."/>
        </authorList>
    </citation>
    <scope>NUCLEOTIDE SEQUENCE [LARGE SCALE GENOMIC DNA]</scope>
</reference>
<evidence type="ECO:0000313" key="2">
    <source>
        <dbReference type="Proteomes" id="UP000479000"/>
    </source>
</evidence>
<name>A0A6H5HMS9_9HEMI</name>
<gene>
    <name evidence="1" type="ORF">NTEN_LOCUS21532</name>
</gene>
<dbReference type="EMBL" id="CADCXU010031540">
    <property type="protein sequence ID" value="CAB0017538.1"/>
    <property type="molecule type" value="Genomic_DNA"/>
</dbReference>
<sequence>MTPGWSCAPLLDAVEVSEDFRVEFVPDGRTKEDSCQRPDFQSRLDYVHSMDLRYASMFHCLLQERQNFHCIA</sequence>
<keyword evidence="2" id="KW-1185">Reference proteome</keyword>
<protein>
    <submittedName>
        <fullName evidence="1">Uncharacterized protein</fullName>
    </submittedName>
</protein>
<dbReference type="AlphaFoldDB" id="A0A6H5HMS9"/>